<sequence length="268" mass="28612">MTGSEPGTDPVTRLNSEVPHGARIWNYWLGGKDNFAADRAVGDQVRDVYPDVVKVARASREFLARAVGYLVTEAGIRQFLDLGTGLPTADNTHEVAQAAAPESRIVYVDNDPLVLVHARALLTSSTEGATDYVDADVRDPDAIIAAAGETLDFTRPVAVMMLGILGNVPDEDDPKGLVDRFMAAVPSGSYVTINDSVVTSETLDARRVANDSGADYHLRTPAQMETFLAGLDLVEPGVVSTPLWRPEPGPDGELPAALNVMCGMARKP</sequence>
<dbReference type="InterPro" id="IPR029063">
    <property type="entry name" value="SAM-dependent_MTases_sf"/>
</dbReference>
<dbReference type="PIRSF" id="PIRSF017393">
    <property type="entry name" value="MTase_SAV2177"/>
    <property type="match status" value="1"/>
</dbReference>
<dbReference type="InterPro" id="IPR006764">
    <property type="entry name" value="SAM_dep_MeTrfase_SAV2177_type"/>
</dbReference>
<accession>A0A8J3ZFP6</accession>
<dbReference type="Pfam" id="PF04672">
    <property type="entry name" value="Methyltransf_19"/>
    <property type="match status" value="1"/>
</dbReference>
<dbReference type="EMBL" id="BOPG01000062">
    <property type="protein sequence ID" value="GIJ61005.1"/>
    <property type="molecule type" value="Genomic_DNA"/>
</dbReference>
<evidence type="ECO:0000313" key="2">
    <source>
        <dbReference type="Proteomes" id="UP000612585"/>
    </source>
</evidence>
<dbReference type="AlphaFoldDB" id="A0A8J3ZFP6"/>
<organism evidence="1 2">
    <name type="scientific">Virgisporangium aurantiacum</name>
    <dbReference type="NCBI Taxonomy" id="175570"/>
    <lineage>
        <taxon>Bacteria</taxon>
        <taxon>Bacillati</taxon>
        <taxon>Actinomycetota</taxon>
        <taxon>Actinomycetes</taxon>
        <taxon>Micromonosporales</taxon>
        <taxon>Micromonosporaceae</taxon>
        <taxon>Virgisporangium</taxon>
    </lineage>
</organism>
<proteinExistence type="predicted"/>
<keyword evidence="2" id="KW-1185">Reference proteome</keyword>
<dbReference type="RefSeq" id="WP_204005716.1">
    <property type="nucleotide sequence ID" value="NZ_BOPG01000062.1"/>
</dbReference>
<gene>
    <name evidence="1" type="ORF">Vau01_085210</name>
</gene>
<dbReference type="Gene3D" id="3.40.50.150">
    <property type="entry name" value="Vaccinia Virus protein VP39"/>
    <property type="match status" value="1"/>
</dbReference>
<reference evidence="1" key="1">
    <citation type="submission" date="2021-01" db="EMBL/GenBank/DDBJ databases">
        <title>Whole genome shotgun sequence of Virgisporangium aurantiacum NBRC 16421.</title>
        <authorList>
            <person name="Komaki H."/>
            <person name="Tamura T."/>
        </authorList>
    </citation>
    <scope>NUCLEOTIDE SEQUENCE</scope>
    <source>
        <strain evidence="1">NBRC 16421</strain>
    </source>
</reference>
<comment type="caution">
    <text evidence="1">The sequence shown here is derived from an EMBL/GenBank/DDBJ whole genome shotgun (WGS) entry which is preliminary data.</text>
</comment>
<evidence type="ECO:0008006" key="3">
    <source>
        <dbReference type="Google" id="ProtNLM"/>
    </source>
</evidence>
<protein>
    <recommendedName>
        <fullName evidence="3">S-adenosyl methyltransferase</fullName>
    </recommendedName>
</protein>
<evidence type="ECO:0000313" key="1">
    <source>
        <dbReference type="EMBL" id="GIJ61005.1"/>
    </source>
</evidence>
<dbReference type="Proteomes" id="UP000612585">
    <property type="component" value="Unassembled WGS sequence"/>
</dbReference>
<dbReference type="SUPFAM" id="SSF53335">
    <property type="entry name" value="S-adenosyl-L-methionine-dependent methyltransferases"/>
    <property type="match status" value="1"/>
</dbReference>
<name>A0A8J3ZFP6_9ACTN</name>